<evidence type="ECO:0000313" key="9">
    <source>
        <dbReference type="EMBL" id="MYZ52860.1"/>
    </source>
</evidence>
<evidence type="ECO:0000256" key="5">
    <source>
        <dbReference type="ARBA" id="ARBA00024934"/>
    </source>
</evidence>
<evidence type="ECO:0000256" key="7">
    <source>
        <dbReference type="SAM" id="MobiDB-lite"/>
    </source>
</evidence>
<name>A0A2S9KDI2_9BURK</name>
<dbReference type="PANTHER" id="PTHR30435">
    <property type="entry name" value="FLAGELLAR PROTEIN"/>
    <property type="match status" value="1"/>
</dbReference>
<dbReference type="Pfam" id="PF00460">
    <property type="entry name" value="Flg_bb_rod"/>
    <property type="match status" value="1"/>
</dbReference>
<dbReference type="OrthoDB" id="9788334at2"/>
<keyword evidence="10" id="KW-0966">Cell projection</keyword>
<accession>A0A2S9KDI2</accession>
<dbReference type="EMBL" id="VYSB01000013">
    <property type="protein sequence ID" value="MYZ52860.1"/>
    <property type="molecule type" value="Genomic_DNA"/>
</dbReference>
<keyword evidence="11" id="KW-1185">Reference proteome</keyword>
<comment type="caution">
    <text evidence="10">The sequence shown here is derived from an EMBL/GenBank/DDBJ whole genome shotgun (WGS) entry which is preliminary data.</text>
</comment>
<evidence type="ECO:0000256" key="1">
    <source>
        <dbReference type="ARBA" id="ARBA00004117"/>
    </source>
</evidence>
<dbReference type="InterPro" id="IPR006300">
    <property type="entry name" value="FlgB"/>
</dbReference>
<evidence type="ECO:0000313" key="11">
    <source>
        <dbReference type="Proteomes" id="UP000238326"/>
    </source>
</evidence>
<dbReference type="Proteomes" id="UP000238326">
    <property type="component" value="Unassembled WGS sequence"/>
</dbReference>
<keyword evidence="4 6" id="KW-0975">Bacterial flagellum</keyword>
<evidence type="ECO:0000313" key="12">
    <source>
        <dbReference type="Proteomes" id="UP000481947"/>
    </source>
</evidence>
<dbReference type="GO" id="GO:0071978">
    <property type="term" value="P:bacterial-type flagellum-dependent swarming motility"/>
    <property type="evidence" value="ECO:0007669"/>
    <property type="project" value="TreeGrafter"/>
</dbReference>
<keyword evidence="10" id="KW-0969">Cilium</keyword>
<evidence type="ECO:0000259" key="8">
    <source>
        <dbReference type="Pfam" id="PF00460"/>
    </source>
</evidence>
<dbReference type="PANTHER" id="PTHR30435:SF12">
    <property type="entry name" value="FLAGELLAR BASAL BODY ROD PROTEIN FLGB"/>
    <property type="match status" value="1"/>
</dbReference>
<keyword evidence="10" id="KW-0282">Flagellum</keyword>
<comment type="similarity">
    <text evidence="2 6">Belongs to the flagella basal body rod proteins family.</text>
</comment>
<reference evidence="9 12" key="2">
    <citation type="submission" date="2019-09" db="EMBL/GenBank/DDBJ databases">
        <title>Identification of Malikia spinosa a prominent benzene-, toluene-, and ethylbenzene-degrading bacterium: enrichment, isolation and whole genome sequencing.</title>
        <authorList>
            <person name="Tancsics A."/>
            <person name="Revesz F."/>
            <person name="Kriszt B."/>
        </authorList>
    </citation>
    <scope>NUCLEOTIDE SEQUENCE [LARGE SCALE GENOMIC DNA]</scope>
    <source>
        <strain evidence="9 12">AB6</strain>
    </source>
</reference>
<feature type="region of interest" description="Disordered" evidence="7">
    <location>
        <begin position="62"/>
        <end position="84"/>
    </location>
</feature>
<reference evidence="10 11" key="1">
    <citation type="submission" date="2018-03" db="EMBL/GenBank/DDBJ databases">
        <title>Comparative genomics illustrates the genes involved in a hyperalkaliphilic mechanisms of Serpentinomonas isolated from highly-alkaline calcium-rich serpentinized springs.</title>
        <authorList>
            <person name="Suzuki S."/>
            <person name="Ishii S."/>
            <person name="Walworth N."/>
            <person name="Bird L."/>
            <person name="Kuenen J.G."/>
            <person name="Nealson K.H."/>
        </authorList>
    </citation>
    <scope>NUCLEOTIDE SEQUENCE [LARGE SCALE GENOMIC DNA]</scope>
    <source>
        <strain evidence="10 11">83</strain>
    </source>
</reference>
<gene>
    <name evidence="10" type="primary">flgB</name>
    <name evidence="10" type="ORF">C6P61_11120</name>
    <name evidence="9" type="ORF">F5985_12115</name>
</gene>
<dbReference type="NCBIfam" id="TIGR01396">
    <property type="entry name" value="FlgB"/>
    <property type="match status" value="1"/>
</dbReference>
<dbReference type="AlphaFoldDB" id="A0A2S9KDI2"/>
<dbReference type="InterPro" id="IPR001444">
    <property type="entry name" value="Flag_bb_rod_N"/>
</dbReference>
<evidence type="ECO:0000256" key="3">
    <source>
        <dbReference type="ARBA" id="ARBA00014376"/>
    </source>
</evidence>
<feature type="domain" description="Flagellar basal body rod protein N-terminal" evidence="8">
    <location>
        <begin position="11"/>
        <end position="39"/>
    </location>
</feature>
<evidence type="ECO:0000256" key="4">
    <source>
        <dbReference type="ARBA" id="ARBA00023143"/>
    </source>
</evidence>
<dbReference type="Proteomes" id="UP000481947">
    <property type="component" value="Unassembled WGS sequence"/>
</dbReference>
<dbReference type="EMBL" id="PVLR01000030">
    <property type="protein sequence ID" value="PRD68435.1"/>
    <property type="molecule type" value="Genomic_DNA"/>
</dbReference>
<evidence type="ECO:0000313" key="10">
    <source>
        <dbReference type="EMBL" id="PRD68435.1"/>
    </source>
</evidence>
<dbReference type="PIRSF" id="PIRSF002889">
    <property type="entry name" value="Rod_FlgB"/>
    <property type="match status" value="1"/>
</dbReference>
<comment type="subcellular location">
    <subcellularLocation>
        <location evidence="1 6">Bacterial flagellum basal body</location>
    </subcellularLocation>
</comment>
<proteinExistence type="inferred from homology"/>
<protein>
    <recommendedName>
        <fullName evidence="3 6">Flagellar basal body rod protein FlgB</fullName>
    </recommendedName>
</protein>
<dbReference type="GO" id="GO:0030694">
    <property type="term" value="C:bacterial-type flagellum basal body, rod"/>
    <property type="evidence" value="ECO:0007669"/>
    <property type="project" value="InterPro"/>
</dbReference>
<evidence type="ECO:0000256" key="6">
    <source>
        <dbReference type="PIRNR" id="PIRNR002889"/>
    </source>
</evidence>
<dbReference type="RefSeq" id="WP_105730003.1">
    <property type="nucleotide sequence ID" value="NZ_DAIPCI010000007.1"/>
</dbReference>
<comment type="subunit">
    <text evidence="6">The basal body constitutes a major portion of the flagellar organelle and consists of a number of rings mounted on a central rod.</text>
</comment>
<organism evidence="10 11">
    <name type="scientific">Malikia spinosa</name>
    <dbReference type="NCBI Taxonomy" id="86180"/>
    <lineage>
        <taxon>Bacteria</taxon>
        <taxon>Pseudomonadati</taxon>
        <taxon>Pseudomonadota</taxon>
        <taxon>Betaproteobacteria</taxon>
        <taxon>Burkholderiales</taxon>
        <taxon>Comamonadaceae</taxon>
        <taxon>Malikia</taxon>
    </lineage>
</organism>
<evidence type="ECO:0000256" key="2">
    <source>
        <dbReference type="ARBA" id="ARBA00009677"/>
    </source>
</evidence>
<sequence length="132" mass="14093">MAGRLDEALGFHEQALRLRAQRQQLLATNIANADTPNYKAQDFDFAQAMKAAMAGAAGNAQQLQRTHAAHQGLASDGMPQAQPRAVVQASRDGNTVDLDVERSAFTENALRYEAGVTILSSKLKGLSSVIQG</sequence>
<comment type="function">
    <text evidence="5 6">Structural component of flagellum, the bacterial motility apparatus. Part of the rod structure of flagellar basal body.</text>
</comment>